<sequence length="473" mass="51554">MKKKMYINGEWVDGEKYSELLSPYNQKKIAEIPIASEAQVNKAIQAAFKHKKTIRNIPAHIRADILLKVSTLLEEKSEEAARILVAENAKPIRAARVEVDRTIQTYRFAAEQAKQLYGETIPMDAAKGAEAKFGFTIREPLGVIAAITPFNFPFNLAAHKLGPAIAAGNTIVLKPASQTPLSAIFIAELFEEAGLPKGVLNVITGSGSLIGDLLVKDSRINMITFTGSLEVGKRIIKLAGLKKVTLELGSNAPVIIDKVKDLDRAVTKCVTGAFAYSGQVCISVQRIYVHTEIYNEFLEKFKHESEKLIVGDPSDDNTDISALINPKELERANEWISEAATNGGTIYSGGSMTSNYLLKPTILINAPENCSLVKEEAFAPIVVVKPFDSIDSAIEEANISQYGLQAGIFTDSMQTALKAVKEIESGGVHVNDVPTFRVDHMPYGGIKNSGTGKEGIKYSTEEMTEIKFVSFTE</sequence>
<dbReference type="Proteomes" id="UP001595733">
    <property type="component" value="Unassembled WGS sequence"/>
</dbReference>
<feature type="domain" description="Aldehyde dehydrogenase" evidence="3">
    <location>
        <begin position="11"/>
        <end position="469"/>
    </location>
</feature>
<dbReference type="Gene3D" id="3.40.309.10">
    <property type="entry name" value="Aldehyde Dehydrogenase, Chain A, domain 2"/>
    <property type="match status" value="1"/>
</dbReference>
<keyword evidence="5" id="KW-1185">Reference proteome</keyword>
<dbReference type="InterPro" id="IPR051020">
    <property type="entry name" value="ALDH-related_metabolic_enz"/>
</dbReference>
<dbReference type="InterPro" id="IPR016162">
    <property type="entry name" value="Ald_DH_N"/>
</dbReference>
<dbReference type="InterPro" id="IPR015590">
    <property type="entry name" value="Aldehyde_DH_dom"/>
</dbReference>
<evidence type="ECO:0000313" key="4">
    <source>
        <dbReference type="EMBL" id="MFC4354274.1"/>
    </source>
</evidence>
<dbReference type="InterPro" id="IPR016161">
    <property type="entry name" value="Ald_DH/histidinol_DH"/>
</dbReference>
<accession>A0ABV8UUU3</accession>
<organism evidence="4 5">
    <name type="scientific">Chryseomicrobium palamuruense</name>
    <dbReference type="NCBI Taxonomy" id="682973"/>
    <lineage>
        <taxon>Bacteria</taxon>
        <taxon>Bacillati</taxon>
        <taxon>Bacillota</taxon>
        <taxon>Bacilli</taxon>
        <taxon>Bacillales</taxon>
        <taxon>Caryophanaceae</taxon>
        <taxon>Chryseomicrobium</taxon>
    </lineage>
</organism>
<evidence type="ECO:0000259" key="3">
    <source>
        <dbReference type="Pfam" id="PF00171"/>
    </source>
</evidence>
<comment type="caution">
    <text evidence="4">The sequence shown here is derived from an EMBL/GenBank/DDBJ whole genome shotgun (WGS) entry which is preliminary data.</text>
</comment>
<keyword evidence="2" id="KW-0560">Oxidoreductase</keyword>
<reference evidence="5" key="1">
    <citation type="journal article" date="2019" name="Int. J. Syst. Evol. Microbiol.">
        <title>The Global Catalogue of Microorganisms (GCM) 10K type strain sequencing project: providing services to taxonomists for standard genome sequencing and annotation.</title>
        <authorList>
            <consortium name="The Broad Institute Genomics Platform"/>
            <consortium name="The Broad Institute Genome Sequencing Center for Infectious Disease"/>
            <person name="Wu L."/>
            <person name="Ma J."/>
        </authorList>
    </citation>
    <scope>NUCLEOTIDE SEQUENCE [LARGE SCALE GENOMIC DNA]</scope>
    <source>
        <strain evidence="5">CCUG 50353</strain>
    </source>
</reference>
<evidence type="ECO:0000256" key="1">
    <source>
        <dbReference type="ARBA" id="ARBA00009986"/>
    </source>
</evidence>
<dbReference type="EMBL" id="JBHSEF010000010">
    <property type="protein sequence ID" value="MFC4354274.1"/>
    <property type="molecule type" value="Genomic_DNA"/>
</dbReference>
<evidence type="ECO:0000313" key="5">
    <source>
        <dbReference type="Proteomes" id="UP001595733"/>
    </source>
</evidence>
<dbReference type="CDD" id="cd07149">
    <property type="entry name" value="ALDH_y4uC"/>
    <property type="match status" value="1"/>
</dbReference>
<dbReference type="PANTHER" id="PTHR42991">
    <property type="entry name" value="ALDEHYDE DEHYDROGENASE"/>
    <property type="match status" value="1"/>
</dbReference>
<gene>
    <name evidence="4" type="ORF">ACFO0S_04200</name>
</gene>
<evidence type="ECO:0000256" key="2">
    <source>
        <dbReference type="ARBA" id="ARBA00023002"/>
    </source>
</evidence>
<dbReference type="Pfam" id="PF00171">
    <property type="entry name" value="Aldedh"/>
    <property type="match status" value="1"/>
</dbReference>
<dbReference type="PANTHER" id="PTHR42991:SF1">
    <property type="entry name" value="ALDEHYDE DEHYDROGENASE"/>
    <property type="match status" value="1"/>
</dbReference>
<proteinExistence type="inferred from homology"/>
<dbReference type="InterPro" id="IPR016163">
    <property type="entry name" value="Ald_DH_C"/>
</dbReference>
<protein>
    <submittedName>
        <fullName evidence="4">Aldehyde dehydrogenase family protein</fullName>
    </submittedName>
</protein>
<dbReference type="Gene3D" id="3.40.605.10">
    <property type="entry name" value="Aldehyde Dehydrogenase, Chain A, domain 1"/>
    <property type="match status" value="1"/>
</dbReference>
<dbReference type="RefSeq" id="WP_378140533.1">
    <property type="nucleotide sequence ID" value="NZ_JBHSEF010000010.1"/>
</dbReference>
<dbReference type="SUPFAM" id="SSF53720">
    <property type="entry name" value="ALDH-like"/>
    <property type="match status" value="1"/>
</dbReference>
<name>A0ABV8UUU3_9BACL</name>
<comment type="similarity">
    <text evidence="1">Belongs to the aldehyde dehydrogenase family.</text>
</comment>